<gene>
    <name evidence="15" type="ORF">K461DRAFT_240026</name>
</gene>
<dbReference type="InterPro" id="IPR017853">
    <property type="entry name" value="GH"/>
</dbReference>
<evidence type="ECO:0000256" key="2">
    <source>
        <dbReference type="ARBA" id="ARBA00008682"/>
    </source>
</evidence>
<dbReference type="SMART" id="SM00636">
    <property type="entry name" value="Glyco_18"/>
    <property type="match status" value="1"/>
</dbReference>
<dbReference type="SUPFAM" id="SSF54556">
    <property type="entry name" value="Chitinase insertion domain"/>
    <property type="match status" value="1"/>
</dbReference>
<evidence type="ECO:0000256" key="6">
    <source>
        <dbReference type="ARBA" id="ARBA00023024"/>
    </source>
</evidence>
<dbReference type="SMART" id="SM00257">
    <property type="entry name" value="LysM"/>
    <property type="match status" value="2"/>
</dbReference>
<evidence type="ECO:0000259" key="13">
    <source>
        <dbReference type="PROSITE" id="PS51782"/>
    </source>
</evidence>
<dbReference type="Gene3D" id="3.30.60.10">
    <property type="entry name" value="Endochitinase-like"/>
    <property type="match status" value="1"/>
</dbReference>
<dbReference type="CDD" id="cd02878">
    <property type="entry name" value="GH18_zymocin_alpha"/>
    <property type="match status" value="1"/>
</dbReference>
<comment type="caution">
    <text evidence="15">The sequence shown here is derived from an EMBL/GenBank/DDBJ whole genome shotgun (WGS) entry which is preliminary data.</text>
</comment>
<evidence type="ECO:0000256" key="8">
    <source>
        <dbReference type="ARBA" id="ARBA00023277"/>
    </source>
</evidence>
<dbReference type="PROSITE" id="PS51910">
    <property type="entry name" value="GH18_2"/>
    <property type="match status" value="1"/>
</dbReference>
<dbReference type="GO" id="GO:0006032">
    <property type="term" value="P:chitin catabolic process"/>
    <property type="evidence" value="ECO:0007669"/>
    <property type="project" value="UniProtKB-KW"/>
</dbReference>
<feature type="domain" description="GH18" evidence="14">
    <location>
        <begin position="529"/>
        <end position="897"/>
    </location>
</feature>
<protein>
    <recommendedName>
        <fullName evidence="3">chitinase</fullName>
        <ecNumber evidence="3">3.2.1.14</ecNumber>
    </recommendedName>
</protein>
<dbReference type="OrthoDB" id="73875at2759"/>
<comment type="catalytic activity">
    <reaction evidence="1">
        <text>Random endo-hydrolysis of N-acetyl-beta-D-glucosaminide (1-&gt;4)-beta-linkages in chitin and chitodextrins.</text>
        <dbReference type="EC" id="3.2.1.14"/>
    </reaction>
</comment>
<dbReference type="InterPro" id="IPR001223">
    <property type="entry name" value="Glyco_hydro18_cat"/>
</dbReference>
<evidence type="ECO:0000256" key="3">
    <source>
        <dbReference type="ARBA" id="ARBA00012729"/>
    </source>
</evidence>
<evidence type="ECO:0000259" key="14">
    <source>
        <dbReference type="PROSITE" id="PS51910"/>
    </source>
</evidence>
<dbReference type="PANTHER" id="PTHR47700:SF2">
    <property type="entry name" value="CHITINASE"/>
    <property type="match status" value="1"/>
</dbReference>
<dbReference type="InterPro" id="IPR018392">
    <property type="entry name" value="LysM"/>
</dbReference>
<keyword evidence="4" id="KW-0147">Chitin-binding</keyword>
<dbReference type="GO" id="GO:0008061">
    <property type="term" value="F:chitin binding"/>
    <property type="evidence" value="ECO:0007669"/>
    <property type="project" value="UniProtKB-KW"/>
</dbReference>
<feature type="domain" description="LysM" evidence="13">
    <location>
        <begin position="388"/>
        <end position="436"/>
    </location>
</feature>
<evidence type="ECO:0000256" key="10">
    <source>
        <dbReference type="ARBA" id="ARBA00023326"/>
    </source>
</evidence>
<dbReference type="SUPFAM" id="SSF57016">
    <property type="entry name" value="Plant lectins/antimicrobial peptides"/>
    <property type="match status" value="1"/>
</dbReference>
<dbReference type="PROSITE" id="PS51782">
    <property type="entry name" value="LYSM"/>
    <property type="match status" value="2"/>
</dbReference>
<evidence type="ECO:0000256" key="7">
    <source>
        <dbReference type="ARBA" id="ARBA00023026"/>
    </source>
</evidence>
<keyword evidence="10" id="KW-0624">Polysaccharide degradation</keyword>
<sequence>MGYYFRSLSSFSPFSFIFCSIFIALVSSSSTSPQNYYDANGTPTCPQTCLLAGPVANNWTTYSNVNQVLTCNRKPKILDFTIRNLLQDTNTTSVIRACISFVGEDVPRQRSDAIDLLMADATASQVGIELEVSASQHRTDVIVDQIVTAVREIQGSLLGNDETTAASKINSTTLFVHYGDTVVGVYVGGRLSKKGIAAGPLQSFLDRVTSQASMPPRSALTQLCGEGRDSDFTFGAMIDTTLDTALFSVQHAVMSWSNSNCNPLLDGVRSVERAVVWTTAGLEILVDGTLDRNQTFHSSVALSANTTLSRRGVGRAIEPRADCRTLTVVSGDGCASLASKCGISGNTFTAINSQPNFCATLQVGQRVCCSPGSLPDVRPKPQSDGTCASYLVSAGDWCAKIATANGLTVQDLEDYNQNTWGWSGCNSLFAGSRMCISKGDPPMPASIPNAICGPQKPGTRRPMSGFPLEGLNECPLKACCNVWGQCGTTAAFCTKAPLKAPGTSQPGKNSCISNCGTDIPNRGTPPFFFLNIGYYEAWNSGRPCLHMVPSQLPSSYTHIHFAFAAVTASFEVSLAGVQSQFDAFVQLKSGPRKVIAFGGWTASTDPSSFNIFRNGVKPENREKLTSNLANFINSQNVDGIDLDWEYPGAPDIPGIPPADVIDGPNYLAMLKLLKSKLNPGKSMSIAAPASYWYLKDFPIAEIAGVVDYIVYMTYDLHGQWDYGNAWSSPGCPDGNCLRSHVNVTETMNALSMITKAGVPGYKIMVGVTSYGRSFKMTTPGCEGPQCTFVGPQSAAKPGRCTQTAGYISNAEIEEIIKTNPSARTSRIDNSDVLVYDNTEWVSYMSAENKQQRTAFWKAMNFGGTSEWAIDLAEFVADTPATSAEPLTIGSDAAWASMKCPDDSATDQTVNSKERWVKFGADKAWEWVLSQYKSQKPKLGENLTFPEWVSHLLSGKEAFKCGSLSVANNCVKPDCAGNLTPAGYLILSSFNNINSLYQSLYDGVTDAAEDFSHFQGQFSKTFAPTKKKDASLDWLMDFVDFGLGLAGGKVLGAAFRGLSDLAADSLKEAVLKGVSWGVESLKNQDFPRLTESADAEIGAAFGFMFEMWKDRITAINQQTFNGTDEGIAYLSALLQDGKSVNLHVMDRADVDKIFRRIFYAHMIPLAWTLRDHKVALMDSGTNCDTVGGGDYKWVMPKDKETASVCDGGKMFFLLSPDGTQRDCENLPHDVVHCNNQTMSVPPGLDSLDGKAWGGITKSTISSSVRMHFQLQANQGLDKPADMTSQGALDAMYRVINDDSSVGLPAGIVNLPTCPVAEAFKHWTSGEDQDYPSYPCNRN</sequence>
<feature type="signal peptide" evidence="12">
    <location>
        <begin position="1"/>
        <end position="28"/>
    </location>
</feature>
<dbReference type="Gene3D" id="3.10.350.10">
    <property type="entry name" value="LysM domain"/>
    <property type="match status" value="2"/>
</dbReference>
<dbReference type="InterPro" id="IPR011583">
    <property type="entry name" value="Chitinase_II/V-like_cat"/>
</dbReference>
<keyword evidence="16" id="KW-1185">Reference proteome</keyword>
<dbReference type="Proteomes" id="UP000799439">
    <property type="component" value="Unassembled WGS sequence"/>
</dbReference>
<evidence type="ECO:0000313" key="16">
    <source>
        <dbReference type="Proteomes" id="UP000799439"/>
    </source>
</evidence>
<reference evidence="15" key="1">
    <citation type="journal article" date="2020" name="Stud. Mycol.">
        <title>101 Dothideomycetes genomes: a test case for predicting lifestyles and emergence of pathogens.</title>
        <authorList>
            <person name="Haridas S."/>
            <person name="Albert R."/>
            <person name="Binder M."/>
            <person name="Bloem J."/>
            <person name="Labutti K."/>
            <person name="Salamov A."/>
            <person name="Andreopoulos B."/>
            <person name="Baker S."/>
            <person name="Barry K."/>
            <person name="Bills G."/>
            <person name="Bluhm B."/>
            <person name="Cannon C."/>
            <person name="Castanera R."/>
            <person name="Culley D."/>
            <person name="Daum C."/>
            <person name="Ezra D."/>
            <person name="Gonzalez J."/>
            <person name="Henrissat B."/>
            <person name="Kuo A."/>
            <person name="Liang C."/>
            <person name="Lipzen A."/>
            <person name="Lutzoni F."/>
            <person name="Magnuson J."/>
            <person name="Mondo S."/>
            <person name="Nolan M."/>
            <person name="Ohm R."/>
            <person name="Pangilinan J."/>
            <person name="Park H.-J."/>
            <person name="Ramirez L."/>
            <person name="Alfaro M."/>
            <person name="Sun H."/>
            <person name="Tritt A."/>
            <person name="Yoshinaga Y."/>
            <person name="Zwiers L.-H."/>
            <person name="Turgeon B."/>
            <person name="Goodwin S."/>
            <person name="Spatafora J."/>
            <person name="Crous P."/>
            <person name="Grigoriev I."/>
        </authorList>
    </citation>
    <scope>NUCLEOTIDE SEQUENCE</scope>
    <source>
        <strain evidence="15">CBS 260.36</strain>
    </source>
</reference>
<dbReference type="EC" id="3.2.1.14" evidence="3"/>
<dbReference type="InterPro" id="IPR029070">
    <property type="entry name" value="Chitinase_insertion_sf"/>
</dbReference>
<dbReference type="CDD" id="cd00035">
    <property type="entry name" value="ChtBD1"/>
    <property type="match status" value="1"/>
</dbReference>
<keyword evidence="8" id="KW-0119">Carbohydrate metabolism</keyword>
<dbReference type="Pfam" id="PF01476">
    <property type="entry name" value="LysM"/>
    <property type="match status" value="2"/>
</dbReference>
<dbReference type="InterPro" id="IPR053214">
    <property type="entry name" value="LysM12-like"/>
</dbReference>
<dbReference type="SUPFAM" id="SSF51445">
    <property type="entry name" value="(Trans)glycosidases"/>
    <property type="match status" value="1"/>
</dbReference>
<dbReference type="InterPro" id="IPR001579">
    <property type="entry name" value="Glyco_hydro_18_chit_AS"/>
</dbReference>
<proteinExistence type="inferred from homology"/>
<keyword evidence="5 11" id="KW-0378">Hydrolase</keyword>
<dbReference type="InterPro" id="IPR036779">
    <property type="entry name" value="LysM_dom_sf"/>
</dbReference>
<dbReference type="GO" id="GO:0008843">
    <property type="term" value="F:endochitinase activity"/>
    <property type="evidence" value="ECO:0007669"/>
    <property type="project" value="UniProtKB-EC"/>
</dbReference>
<evidence type="ECO:0000256" key="12">
    <source>
        <dbReference type="SAM" id="SignalP"/>
    </source>
</evidence>
<dbReference type="Gene3D" id="3.20.20.80">
    <property type="entry name" value="Glycosidases"/>
    <property type="match status" value="1"/>
</dbReference>
<feature type="chain" id="PRO_5040324140" description="chitinase" evidence="12">
    <location>
        <begin position="29"/>
        <end position="1337"/>
    </location>
</feature>
<evidence type="ECO:0000313" key="15">
    <source>
        <dbReference type="EMBL" id="KAF2152832.1"/>
    </source>
</evidence>
<keyword evidence="9 11" id="KW-0326">Glycosidase</keyword>
<dbReference type="PANTHER" id="PTHR47700">
    <property type="entry name" value="V CHITINASE, PUTATIVE (AFU_ORTHOLOGUE AFUA_6G13720)-RELATED"/>
    <property type="match status" value="1"/>
</dbReference>
<feature type="domain" description="LysM" evidence="13">
    <location>
        <begin position="324"/>
        <end position="369"/>
    </location>
</feature>
<dbReference type="Pfam" id="PF00704">
    <property type="entry name" value="Glyco_hydro_18"/>
    <property type="match status" value="1"/>
</dbReference>
<dbReference type="Gene3D" id="3.10.50.10">
    <property type="match status" value="1"/>
</dbReference>
<comment type="similarity">
    <text evidence="2">Belongs to the glycosyl hydrolase 18 family. Chitinase class V subfamily.</text>
</comment>
<accession>A0A9P4MH37</accession>
<keyword evidence="12" id="KW-0732">Signal</keyword>
<dbReference type="EMBL" id="ML996085">
    <property type="protein sequence ID" value="KAF2152832.1"/>
    <property type="molecule type" value="Genomic_DNA"/>
</dbReference>
<dbReference type="PROSITE" id="PS01095">
    <property type="entry name" value="GH18_1"/>
    <property type="match status" value="1"/>
</dbReference>
<evidence type="ECO:0000256" key="5">
    <source>
        <dbReference type="ARBA" id="ARBA00022801"/>
    </source>
</evidence>
<keyword evidence="6" id="KW-0146">Chitin degradation</keyword>
<keyword evidence="7" id="KW-0843">Virulence</keyword>
<dbReference type="SUPFAM" id="SSF54106">
    <property type="entry name" value="LysM domain"/>
    <property type="match status" value="2"/>
</dbReference>
<name>A0A9P4MH37_9PEZI</name>
<organism evidence="15 16">
    <name type="scientific">Myriangium duriaei CBS 260.36</name>
    <dbReference type="NCBI Taxonomy" id="1168546"/>
    <lineage>
        <taxon>Eukaryota</taxon>
        <taxon>Fungi</taxon>
        <taxon>Dikarya</taxon>
        <taxon>Ascomycota</taxon>
        <taxon>Pezizomycotina</taxon>
        <taxon>Dothideomycetes</taxon>
        <taxon>Dothideomycetidae</taxon>
        <taxon>Myriangiales</taxon>
        <taxon>Myriangiaceae</taxon>
        <taxon>Myriangium</taxon>
    </lineage>
</organism>
<dbReference type="CDD" id="cd00118">
    <property type="entry name" value="LysM"/>
    <property type="match status" value="1"/>
</dbReference>
<evidence type="ECO:0000256" key="11">
    <source>
        <dbReference type="RuleBase" id="RU000489"/>
    </source>
</evidence>
<dbReference type="GO" id="GO:0000272">
    <property type="term" value="P:polysaccharide catabolic process"/>
    <property type="evidence" value="ECO:0007669"/>
    <property type="project" value="UniProtKB-KW"/>
</dbReference>
<evidence type="ECO:0000256" key="4">
    <source>
        <dbReference type="ARBA" id="ARBA00022669"/>
    </source>
</evidence>
<evidence type="ECO:0000256" key="1">
    <source>
        <dbReference type="ARBA" id="ARBA00000822"/>
    </source>
</evidence>
<dbReference type="InterPro" id="IPR036861">
    <property type="entry name" value="Endochitinase-like_sf"/>
</dbReference>
<evidence type="ECO:0000256" key="9">
    <source>
        <dbReference type="ARBA" id="ARBA00023295"/>
    </source>
</evidence>